<dbReference type="AlphaFoldDB" id="A0A382DFH7"/>
<accession>A0A382DFH7</accession>
<dbReference type="GO" id="GO:0003676">
    <property type="term" value="F:nucleic acid binding"/>
    <property type="evidence" value="ECO:0007669"/>
    <property type="project" value="InterPro"/>
</dbReference>
<proteinExistence type="predicted"/>
<name>A0A382DFH7_9ZZZZ</name>
<organism evidence="2">
    <name type="scientific">marine metagenome</name>
    <dbReference type="NCBI Taxonomy" id="408172"/>
    <lineage>
        <taxon>unclassified sequences</taxon>
        <taxon>metagenomes</taxon>
        <taxon>ecological metagenomes</taxon>
    </lineage>
</organism>
<dbReference type="GO" id="GO:0008408">
    <property type="term" value="F:3'-5' exonuclease activity"/>
    <property type="evidence" value="ECO:0007669"/>
    <property type="project" value="InterPro"/>
</dbReference>
<dbReference type="GO" id="GO:0006139">
    <property type="term" value="P:nucleobase-containing compound metabolic process"/>
    <property type="evidence" value="ECO:0007669"/>
    <property type="project" value="InterPro"/>
</dbReference>
<evidence type="ECO:0000259" key="1">
    <source>
        <dbReference type="SMART" id="SM00474"/>
    </source>
</evidence>
<dbReference type="EMBL" id="UINC01038818">
    <property type="protein sequence ID" value="SVB36377.1"/>
    <property type="molecule type" value="Genomic_DNA"/>
</dbReference>
<dbReference type="InterPro" id="IPR012337">
    <property type="entry name" value="RNaseH-like_sf"/>
</dbReference>
<feature type="domain" description="3'-5' exonuclease" evidence="1">
    <location>
        <begin position="68"/>
        <end position="236"/>
    </location>
</feature>
<dbReference type="SUPFAM" id="SSF53098">
    <property type="entry name" value="Ribonuclease H-like"/>
    <property type="match status" value="1"/>
</dbReference>
<dbReference type="Gene3D" id="3.30.420.10">
    <property type="entry name" value="Ribonuclease H-like superfamily/Ribonuclease H"/>
    <property type="match status" value="1"/>
</dbReference>
<dbReference type="PANTHER" id="PTHR47649">
    <property type="entry name" value="RIBONUCLEASE D"/>
    <property type="match status" value="1"/>
</dbReference>
<dbReference type="InterPro" id="IPR002562">
    <property type="entry name" value="3'-5'_exonuclease_dom"/>
</dbReference>
<dbReference type="InterPro" id="IPR036397">
    <property type="entry name" value="RNaseH_sf"/>
</dbReference>
<sequence>MDVDSCGAIRVGPPIAQVAELVDAQVSGTCGRMVVEVRVFSWAPSSDWLTTLEGLQQTMSDTLNNPNPIIKLHKGDLPDGLTFGSSVAVDTETLGLNPLRDRLCLVQLSAGNSEAHLVQFDGLSYDAPNLKQLLSDPGVTKIFHYARFDVAVIQHYMDLTCAPIFCTKIASRLTRTYTDRHGLRDLCGELLGIELSKLQQQSDWGTENLSQEQMQYAALDVLYLHGLKEILERRLSREGRHHLAHASFNFLPTRVELDLSGWAEQDIFSHS</sequence>
<dbReference type="Pfam" id="PF01612">
    <property type="entry name" value="DNA_pol_A_exo1"/>
    <property type="match status" value="1"/>
</dbReference>
<dbReference type="CDD" id="cd06142">
    <property type="entry name" value="RNaseD_exo"/>
    <property type="match status" value="1"/>
</dbReference>
<reference evidence="2" key="1">
    <citation type="submission" date="2018-05" db="EMBL/GenBank/DDBJ databases">
        <authorList>
            <person name="Lanie J.A."/>
            <person name="Ng W.-L."/>
            <person name="Kazmierczak K.M."/>
            <person name="Andrzejewski T.M."/>
            <person name="Davidsen T.M."/>
            <person name="Wayne K.J."/>
            <person name="Tettelin H."/>
            <person name="Glass J.I."/>
            <person name="Rusch D."/>
            <person name="Podicherti R."/>
            <person name="Tsui H.-C.T."/>
            <person name="Winkler M.E."/>
        </authorList>
    </citation>
    <scope>NUCLEOTIDE SEQUENCE</scope>
</reference>
<dbReference type="SMART" id="SM00474">
    <property type="entry name" value="35EXOc"/>
    <property type="match status" value="1"/>
</dbReference>
<evidence type="ECO:0000313" key="2">
    <source>
        <dbReference type="EMBL" id="SVB36377.1"/>
    </source>
</evidence>
<protein>
    <recommendedName>
        <fullName evidence="1">3'-5' exonuclease domain-containing protein</fullName>
    </recommendedName>
</protein>
<dbReference type="PANTHER" id="PTHR47649:SF1">
    <property type="entry name" value="RIBONUCLEASE D"/>
    <property type="match status" value="1"/>
</dbReference>
<dbReference type="InterPro" id="IPR051086">
    <property type="entry name" value="RNase_D-like"/>
</dbReference>
<dbReference type="AntiFam" id="ANF00015">
    <property type="entry name" value="tRNA translation"/>
</dbReference>
<gene>
    <name evidence="2" type="ORF">METZ01_LOCUS189231</name>
</gene>